<gene>
    <name evidence="1" type="ORF">BTO16_04415</name>
</gene>
<evidence type="ECO:0000313" key="2">
    <source>
        <dbReference type="Proteomes" id="UP000239068"/>
    </source>
</evidence>
<dbReference type="RefSeq" id="WP_105020430.1">
    <property type="nucleotide sequence ID" value="NZ_MSCM01000001.1"/>
</dbReference>
<evidence type="ECO:0000313" key="1">
    <source>
        <dbReference type="EMBL" id="PQJ81860.1"/>
    </source>
</evidence>
<dbReference type="AlphaFoldDB" id="A0A2S7WW79"/>
<proteinExistence type="predicted"/>
<organism evidence="1 2">
    <name type="scientific">Polaribacter glomeratus</name>
    <dbReference type="NCBI Taxonomy" id="102"/>
    <lineage>
        <taxon>Bacteria</taxon>
        <taxon>Pseudomonadati</taxon>
        <taxon>Bacteroidota</taxon>
        <taxon>Flavobacteriia</taxon>
        <taxon>Flavobacteriales</taxon>
        <taxon>Flavobacteriaceae</taxon>
    </lineage>
</organism>
<dbReference type="Proteomes" id="UP000239068">
    <property type="component" value="Unassembled WGS sequence"/>
</dbReference>
<keyword evidence="2" id="KW-1185">Reference proteome</keyword>
<reference evidence="1 2" key="1">
    <citation type="submission" date="2016-12" db="EMBL/GenBank/DDBJ databases">
        <title>Trade-off between light-utilization and light-protection in marine flavobacteria.</title>
        <authorList>
            <person name="Kumagai Y."/>
            <person name="Yoshizawa S."/>
            <person name="Kogure K."/>
            <person name="Iwasaki W."/>
        </authorList>
    </citation>
    <scope>NUCLEOTIDE SEQUENCE [LARGE SCALE GENOMIC DNA]</scope>
    <source>
        <strain evidence="1 2">ATCC 43844</strain>
    </source>
</reference>
<sequence>MNQKENKEVITIEIEIPEKPTTEFLTDEKIISLDLEEIENELITDEITLEDLEIDYEQALSDEFEEDFNEYNSLDEIDLNFDETFE</sequence>
<dbReference type="EMBL" id="MSCM01000001">
    <property type="protein sequence ID" value="PQJ81860.1"/>
    <property type="molecule type" value="Genomic_DNA"/>
</dbReference>
<protein>
    <submittedName>
        <fullName evidence="1">Uncharacterized protein</fullName>
    </submittedName>
</protein>
<comment type="caution">
    <text evidence="1">The sequence shown here is derived from an EMBL/GenBank/DDBJ whole genome shotgun (WGS) entry which is preliminary data.</text>
</comment>
<accession>A0A2S7WW79</accession>
<name>A0A2S7WW79_9FLAO</name>
<dbReference type="OrthoDB" id="9997520at2"/>